<dbReference type="GO" id="GO:0008236">
    <property type="term" value="F:serine-type peptidase activity"/>
    <property type="evidence" value="ECO:0007669"/>
    <property type="project" value="UniProtKB-KW"/>
</dbReference>
<dbReference type="InterPro" id="IPR000742">
    <property type="entry name" value="EGF"/>
</dbReference>
<dbReference type="GO" id="GO:0005615">
    <property type="term" value="C:extracellular space"/>
    <property type="evidence" value="ECO:0007669"/>
    <property type="project" value="TreeGrafter"/>
</dbReference>
<evidence type="ECO:0000256" key="8">
    <source>
        <dbReference type="ARBA" id="ARBA00022737"/>
    </source>
</evidence>
<proteinExistence type="inferred from homology"/>
<keyword evidence="5 20" id="KW-0245">EGF-like domain</keyword>
<keyword evidence="4" id="KW-0272">Extracellular matrix</keyword>
<keyword evidence="10" id="KW-0720">Serine protease</keyword>
<sequence length="2543" mass="285507">MKIRILSQSDKLSSAVCLLLTHVPHGMPTATATHRGQVIFKDALAQQLCEQGAEMHSDSIILRDDFDSYHQQELNPNMWSECSNCEVGEQCGVIMHGSAITFCEPYGPRELTTTGLNTTTASVLQFSLGSLIWMQIFDIEVPKGFSCHVHAALHQTAGSGSCRFSYSDPSITVSYSKNSSADWTQLEKISAPSNVSTIIHILYLPEDAKGENIHFQWKQDYLLAGEVYEACWALDNILIINAAHRKVVLEDNLDPVDTGNWLFFPGATVKHSCQSDGNSIYFHGTEGSEFNFATTRDVDLSTEDAQEQWAEDFESQPKGPDLQTPATKFCLKQKSHQGHNRNVWAVDYFHVLPVLPSTVTHMIQFSINLGCGTYQPGNRCDPGFSGPACEMASQTFPMFISESFANSRLSSYHNFYSIRGAEVSFGCGVLASGKALVFNKDGRRQLITAFLDSSQSRFLQFTLRLGSKSVLSTCKAPDQPGEGVLLHYSYDNGITWKLLEHYSYLNYHEPRIISVELPEDARQIGIQFRWWQPYHSSQGEDVWAIDEIVMTSVLFNSISLDFTNLVEVTQSLGFYLGNVQPYCGHDWTLCFTGDSKLASSMRYVETQSMQIGASYMIQFNLVMGCGQKFTPHMDNQVKLEYSTNHGLTWHLVQEECLPSMPSCQEFTSASIYHSSEFTQWRRITVLLPQKTWCDSGFRGTECQPENPLPSTVMSDFENPDVLKTEWQEVIGGEIVKPEEGCGVVSSGSSLYFNKAGKRQLVSWDLDTTWVDFVQFYIQIGGESSSCNKPDSREEGVLLQYSNNGGINWQLLAEMYFSDFSKPRFVYLELPAAAKTPCTRFRWWQPVFSGEGYDQWAIDDIIVLSEKQKHIIPVVNPTLPQNFYEKPAFDYPMNQLSVWLILANEGMTKNESFCSATPSAMLFGKSDGDRFAVTRDLTLKPGYVLQFKLNIGCTNQYSSSAPVLLQYSHDAGLFWSLVKEGCYPASPGTRGCEGSSRELSEPTVYHTGDFEDWTRITIVIPRSLAASKTRFRWIQESSSHKSVPPFGLDGVYISEPCPSYCNGHGDCVSGVCFCDLGYTASHGTCVSNVPNHSEMFDRFERKLSPLWYKITGGQVGTGCGVLSDGKSLYFNGPGKREARTLPLDTTNIRLVQFYVQIGSKATGNSCNRPRSRNEGLVVQYTNDNGITWHLLRELDFMSYLEPQVVSIDLPRDAKTSATAFRWWQPQHGKHSAQWALDDVLIGMNDSSQTGFQDKFDGTVDLQASWYRIQGGQVDIDCLSMDTALMFSENIEKPRYAETWDFHVSASTFLQFELSMGCSKPYSNSHSIHLQYSLNNGRDWHLVTEECVPPTIGCQQYTESSIYTSERFQNWKRITVYLPPVTNSPRTRFRWIQYNYASGVDSWAIDNVVLATGCPWMCSGHGICDAGHCVCDRGFGGPYCVPVIPLPSVLKDDFNGNLHPDLWPEVYGAERGNLNGDTIKSGTALIFKGEGLRMLVSRDLDCTNTVYIQFSFKFIAKGKKEEIWIIDDFIIDGNNLKNPIILLDTFDFGPKEDNWFFYPGGNIGLYCPYSSKGAPEEDSAMVFVSNEVGEHSITTRDLSVNENTIIQFEINIGCTTDSSSADPVKLEFSRDLGATWHLLLPLCYSSSSHLSSLCSTEHHPSSTYYTGTTQGWRREVIHFGKLHLCGLARFRWYQGFYSAGSQPVTWAIDNVYIGPQCEEMCNGHGSCINGTKCICDPGYSGPTCKISTKNSDFLKDDFEGQLESDRFLLVSGGKPSRKCGIMSGGNNLFFNEEGLRMLMTRDLDLSQARFVQFFMRLGCGKGVPDPRSQPVLLQYSLNGGLTWSLLQEFLFSNSSNVGRYIALEIPMKARSSSTRLRWWQPSENGHFYSPWVIDQILIGGNISGNTVLEDDFTTLDSRKWLLHPGGTKMPVCGSTGDALVFIEKASTRYVVTTDIVVNEDSFLQIDFAASCSVTDSCYAIELEYSVDLGLTWHPILRDCLPTNVECNRYHLQRILISDTFNKWTRITLPLPPYTRSQATRFRWHQPAPFDKQQTWAIDNVYIGDGCIDMCSGHGKCTQDNCVCDEHWGGLYCDEPETPLPTQLKDNFNRSPSNQNWLTVNGGKLSTVCGAVASGMALHFSGGCSRMLVTVDLNLTNAEFIQFYFMYGCLITPNNRNQGVLLEYSVNGGITWSLLMEIFYDQFSKPGFVNILLPYDAKTIGTRFRWWQPKHDGLDQNDWAIDNVLISGSADQRTVMLDTFSSAPLPQHERSPADAGPTGRIAFDMFMEDKTTVNEHWLFHDDCSVERFCDSPDGVMICGSHDGREVYAVTHDLTPTEGWIMQFKVSVGCKTSEKLTQNQVHVQYSTDFGVSWSYLVPQCLPADPKCSGSVSQPSVFFPTKGWKRVTYALPENLVGNPVRFRFYQKYSDMQWAIDNFYLGPGCLENCRGHGDCLKEQCICDPGYSGPNCYLTQTLKTFLKERFDNEEIKPDLWMSLEGGNTCTECGILAEDTTLYFGGQTVRQAVTQDLDLRGAKKQISRSLKCFIR</sequence>
<accession>A0A226MU96</accession>
<dbReference type="CDD" id="cd10046">
    <property type="entry name" value="Reelin_repeat_2_subrepeat_2"/>
    <property type="match status" value="1"/>
</dbReference>
<dbReference type="FunFam" id="2.60.120.260:FF:000003">
    <property type="entry name" value="Reelin"/>
    <property type="match status" value="3"/>
</dbReference>
<dbReference type="InterPro" id="IPR034968">
    <property type="entry name" value="Reelin"/>
</dbReference>
<dbReference type="CDD" id="cd00054">
    <property type="entry name" value="EGF_CA"/>
    <property type="match status" value="1"/>
</dbReference>
<comment type="similarity">
    <text evidence="16">Belongs to the reelin family.</text>
</comment>
<dbReference type="FunFam" id="2.60.120.260:FF:000030">
    <property type="entry name" value="Reelin"/>
    <property type="match status" value="1"/>
</dbReference>
<dbReference type="PROSITE" id="PS50026">
    <property type="entry name" value="EGF_3"/>
    <property type="match status" value="1"/>
</dbReference>
<evidence type="ECO:0000256" key="19">
    <source>
        <dbReference type="ARBA" id="ARBA00046064"/>
    </source>
</evidence>
<dbReference type="Pfam" id="PF21471">
    <property type="entry name" value="Reelin_subrepeat-B"/>
    <property type="match status" value="12"/>
</dbReference>
<dbReference type="CDD" id="cd10040">
    <property type="entry name" value="Reelin_repeat_4_subrepeat_1"/>
    <property type="match status" value="1"/>
</dbReference>
<evidence type="ECO:0000256" key="12">
    <source>
        <dbReference type="ARBA" id="ARBA00022837"/>
    </source>
</evidence>
<comment type="subunit">
    <text evidence="18">Oligomer of disulfide-linked homodimers.</text>
</comment>
<comment type="caution">
    <text evidence="20">Lacks conserved residue(s) required for the propagation of feature annotation.</text>
</comment>
<dbReference type="CDD" id="cd10049">
    <property type="entry name" value="Reelin_repeat_5_subrepeat_2"/>
    <property type="match status" value="1"/>
</dbReference>
<dbReference type="FunFam" id="2.60.120.260:FF:000028">
    <property type="entry name" value="Reelin"/>
    <property type="match status" value="1"/>
</dbReference>
<feature type="disulfide bond" evidence="20">
    <location>
        <begin position="1733"/>
        <end position="1742"/>
    </location>
</feature>
<keyword evidence="6" id="KW-0645">Protease</keyword>
<evidence type="ECO:0000313" key="22">
    <source>
        <dbReference type="EMBL" id="OXB58841.1"/>
    </source>
</evidence>
<keyword evidence="14 20" id="KW-1015">Disulfide bond</keyword>
<dbReference type="InterPro" id="IPR049419">
    <property type="entry name" value="Reelin_subrepeat-B"/>
</dbReference>
<keyword evidence="15" id="KW-0325">Glycoprotein</keyword>
<dbReference type="PANTHER" id="PTHR11841:SF1">
    <property type="entry name" value="REELIN"/>
    <property type="match status" value="1"/>
</dbReference>
<keyword evidence="2" id="KW-0217">Developmental protein</keyword>
<keyword evidence="3" id="KW-0964">Secreted</keyword>
<evidence type="ECO:0000256" key="18">
    <source>
        <dbReference type="ARBA" id="ARBA00044961"/>
    </source>
</evidence>
<dbReference type="GO" id="GO:0006508">
    <property type="term" value="P:proteolysis"/>
    <property type="evidence" value="ECO:0007669"/>
    <property type="project" value="UniProtKB-KW"/>
</dbReference>
<dbReference type="InterPro" id="IPR036278">
    <property type="entry name" value="Sialidase_sf"/>
</dbReference>
<evidence type="ECO:0000256" key="15">
    <source>
        <dbReference type="ARBA" id="ARBA00023180"/>
    </source>
</evidence>
<evidence type="ECO:0000256" key="7">
    <source>
        <dbReference type="ARBA" id="ARBA00022723"/>
    </source>
</evidence>
<feature type="domain" description="EGF-like" evidence="21">
    <location>
        <begin position="1711"/>
        <end position="1743"/>
    </location>
</feature>
<dbReference type="FunFam" id="2.60.120.260:FF:000047">
    <property type="entry name" value="Reelin"/>
    <property type="match status" value="1"/>
</dbReference>
<evidence type="ECO:0000256" key="2">
    <source>
        <dbReference type="ARBA" id="ARBA00022473"/>
    </source>
</evidence>
<dbReference type="CDD" id="cd10047">
    <property type="entry name" value="Reelin_repeat_3_subrepeat_2"/>
    <property type="match status" value="1"/>
</dbReference>
<dbReference type="Pfam" id="PF07974">
    <property type="entry name" value="EGF_2"/>
    <property type="match status" value="1"/>
</dbReference>
<evidence type="ECO:0000256" key="3">
    <source>
        <dbReference type="ARBA" id="ARBA00022525"/>
    </source>
</evidence>
<dbReference type="SUPFAM" id="SSF110296">
    <property type="entry name" value="Oligoxyloglucan reducing end-specific cellobiohydrolase"/>
    <property type="match status" value="1"/>
</dbReference>
<dbReference type="EMBL" id="MCFN01000441">
    <property type="protein sequence ID" value="OXB58841.1"/>
    <property type="molecule type" value="Genomic_DNA"/>
</dbReference>
<reference evidence="22 23" key="1">
    <citation type="submission" date="2016-07" db="EMBL/GenBank/DDBJ databases">
        <title>Disparate Historic Effective Population Sizes Predicted by Modern Levels of Genome Diversity for the Scaled Quail (Callipepla squamata) and the Northern Bobwhite (Colinus virginianus): Inferences from First and Second Generation Draft Genome Assemblies for Sympatric New World Quail.</title>
        <authorList>
            <person name="Oldeschulte D.L."/>
            <person name="Halley Y.A."/>
            <person name="Bhattarai E.K."/>
            <person name="Brashear W.A."/>
            <person name="Hill J."/>
            <person name="Metz R.P."/>
            <person name="Johnson C.D."/>
            <person name="Rollins D."/>
            <person name="Peterson M.J."/>
            <person name="Bickhart D.M."/>
            <person name="Decker J.E."/>
            <person name="Seabury C.M."/>
        </authorList>
    </citation>
    <scope>NUCLEOTIDE SEQUENCE [LARGE SCALE GENOMIC DNA]</scope>
    <source>
        <strain evidence="22 23">Texas</strain>
        <tissue evidence="22">Leg muscle</tissue>
    </source>
</reference>
<keyword evidence="23" id="KW-1185">Reference proteome</keyword>
<dbReference type="OrthoDB" id="1924787at2759"/>
<dbReference type="GO" id="GO:0043005">
    <property type="term" value="C:neuron projection"/>
    <property type="evidence" value="ECO:0007669"/>
    <property type="project" value="TreeGrafter"/>
</dbReference>
<comment type="subcellular location">
    <subcellularLocation>
        <location evidence="1">Secreted</location>
        <location evidence="1">Extracellular space</location>
        <location evidence="1">Extracellular matrix</location>
    </subcellularLocation>
</comment>
<keyword evidence="11" id="KW-0862">Zinc</keyword>
<evidence type="ECO:0000256" key="5">
    <source>
        <dbReference type="ARBA" id="ARBA00022536"/>
    </source>
</evidence>
<keyword evidence="12" id="KW-0106">Calcium</keyword>
<name>A0A226MU96_CALSU</name>
<dbReference type="InterPro" id="IPR013111">
    <property type="entry name" value="EGF_extracell"/>
</dbReference>
<dbReference type="FunFam" id="2.60.120.260:FF:000045">
    <property type="entry name" value="Reelin"/>
    <property type="match status" value="1"/>
</dbReference>
<dbReference type="CDD" id="cd10036">
    <property type="entry name" value="Reelin_subrepeat_Nt"/>
    <property type="match status" value="1"/>
</dbReference>
<dbReference type="GO" id="GO:0001764">
    <property type="term" value="P:neuron migration"/>
    <property type="evidence" value="ECO:0007669"/>
    <property type="project" value="InterPro"/>
</dbReference>
<evidence type="ECO:0000256" key="9">
    <source>
        <dbReference type="ARBA" id="ARBA00022801"/>
    </source>
</evidence>
<comment type="function">
    <text evidence="19">Extracellular matrix serine protease secreted by pioneer neurons that plays a role in layering of neurons in the cerebral cortex and cerebellum by coordinating cell positioning during neurodevelopment. Regulates microtubule function in neurons and neuronal migration. Binding to the extracellular domains of lipoprotein receptors VLDLR and LRP8/APOER2 induces tyrosine phosphorylation of DAB1 and modulation of TAU phosphorylation. Affects migration of sympathetic preganglionic neurons in the spinal cord, where it seems to act as a barrier to neuronal migration. Enzymatic activity is important for the modulation of cell adhesion.</text>
</comment>
<dbReference type="PANTHER" id="PTHR11841">
    <property type="entry name" value="REELIN"/>
    <property type="match status" value="1"/>
</dbReference>
<dbReference type="PROSITE" id="PS01186">
    <property type="entry name" value="EGF_2"/>
    <property type="match status" value="2"/>
</dbReference>
<evidence type="ECO:0000256" key="1">
    <source>
        <dbReference type="ARBA" id="ARBA00004498"/>
    </source>
</evidence>
<evidence type="ECO:0000256" key="17">
    <source>
        <dbReference type="ARBA" id="ARBA00023900"/>
    </source>
</evidence>
<dbReference type="CDD" id="cd10041">
    <property type="entry name" value="Reelin_repeat_5_subrepeat_1"/>
    <property type="match status" value="1"/>
</dbReference>
<keyword evidence="7" id="KW-0479">Metal-binding</keyword>
<dbReference type="STRING" id="9009.A0A226MU96"/>
<dbReference type="PROSITE" id="PS00022">
    <property type="entry name" value="EGF_1"/>
    <property type="match status" value="2"/>
</dbReference>
<dbReference type="CDD" id="cd10042">
    <property type="entry name" value="Reelin_repeat_6_subrepeat_1"/>
    <property type="match status" value="1"/>
</dbReference>
<dbReference type="SMART" id="SM00181">
    <property type="entry name" value="EGF"/>
    <property type="match status" value="5"/>
</dbReference>
<dbReference type="SUPFAM" id="SSF50939">
    <property type="entry name" value="Sialidases"/>
    <property type="match status" value="2"/>
</dbReference>
<dbReference type="CDD" id="cd10043">
    <property type="entry name" value="Reelin_repeat_7_subrepeat_1"/>
    <property type="match status" value="1"/>
</dbReference>
<comment type="caution">
    <text evidence="22">The sequence shown here is derived from an EMBL/GenBank/DDBJ whole genome shotgun (WGS) entry which is preliminary data.</text>
</comment>
<keyword evidence="9" id="KW-0378">Hydrolase</keyword>
<evidence type="ECO:0000256" key="6">
    <source>
        <dbReference type="ARBA" id="ARBA00022670"/>
    </source>
</evidence>
<evidence type="ECO:0000259" key="21">
    <source>
        <dbReference type="PROSITE" id="PS50026"/>
    </source>
</evidence>
<dbReference type="FunFam" id="2.60.120.260:FF:000041">
    <property type="entry name" value="Reelin"/>
    <property type="match status" value="1"/>
</dbReference>
<evidence type="ECO:0000256" key="4">
    <source>
        <dbReference type="ARBA" id="ARBA00022530"/>
    </source>
</evidence>
<evidence type="ECO:0000256" key="11">
    <source>
        <dbReference type="ARBA" id="ARBA00022833"/>
    </source>
</evidence>
<dbReference type="GO" id="GO:0007155">
    <property type="term" value="P:cell adhesion"/>
    <property type="evidence" value="ECO:0007669"/>
    <property type="project" value="UniProtKB-KW"/>
</dbReference>
<protein>
    <recommendedName>
        <fullName evidence="17">Reelin</fullName>
    </recommendedName>
</protein>
<dbReference type="GO" id="GO:0007417">
    <property type="term" value="P:central nervous system development"/>
    <property type="evidence" value="ECO:0007669"/>
    <property type="project" value="InterPro"/>
</dbReference>
<dbReference type="FunFam" id="2.60.120.260:FF:000039">
    <property type="entry name" value="Reelin"/>
    <property type="match status" value="1"/>
</dbReference>
<feature type="disulfide bond" evidence="20">
    <location>
        <begin position="1715"/>
        <end position="1725"/>
    </location>
</feature>
<dbReference type="CDD" id="cd10045">
    <property type="entry name" value="Reelin_repeat_1_subrepeat_2"/>
    <property type="match status" value="1"/>
</dbReference>
<gene>
    <name evidence="22" type="ORF">ASZ78_006459</name>
</gene>
<keyword evidence="8" id="KW-0677">Repeat</keyword>
<keyword evidence="13" id="KW-0130">Cell adhesion</keyword>
<dbReference type="FunFam" id="2.60.120.260:FF:000036">
    <property type="entry name" value="Reelin"/>
    <property type="match status" value="1"/>
</dbReference>
<evidence type="ECO:0000313" key="23">
    <source>
        <dbReference type="Proteomes" id="UP000198323"/>
    </source>
</evidence>
<dbReference type="FunFam" id="2.60.120.260:FF:000056">
    <property type="entry name" value="reelin"/>
    <property type="match status" value="1"/>
</dbReference>
<organism evidence="22 23">
    <name type="scientific">Callipepla squamata</name>
    <name type="common">Scaled quail</name>
    <dbReference type="NCBI Taxonomy" id="9009"/>
    <lineage>
        <taxon>Eukaryota</taxon>
        <taxon>Metazoa</taxon>
        <taxon>Chordata</taxon>
        <taxon>Craniata</taxon>
        <taxon>Vertebrata</taxon>
        <taxon>Euteleostomi</taxon>
        <taxon>Archelosauria</taxon>
        <taxon>Archosauria</taxon>
        <taxon>Dinosauria</taxon>
        <taxon>Saurischia</taxon>
        <taxon>Theropoda</taxon>
        <taxon>Coelurosauria</taxon>
        <taxon>Aves</taxon>
        <taxon>Neognathae</taxon>
        <taxon>Galloanserae</taxon>
        <taxon>Galliformes</taxon>
        <taxon>Odontophoridae</taxon>
        <taxon>Callipepla</taxon>
    </lineage>
</organism>
<dbReference type="CDD" id="cd10039">
    <property type="entry name" value="Reelin_repeat_3_subrepeat_1"/>
    <property type="match status" value="1"/>
</dbReference>
<dbReference type="Gene3D" id="2.60.120.260">
    <property type="entry name" value="Galactose-binding domain-like"/>
    <property type="match status" value="15"/>
</dbReference>
<evidence type="ECO:0000256" key="10">
    <source>
        <dbReference type="ARBA" id="ARBA00022825"/>
    </source>
</evidence>
<evidence type="ECO:0000256" key="14">
    <source>
        <dbReference type="ARBA" id="ARBA00023157"/>
    </source>
</evidence>
<evidence type="ECO:0000256" key="13">
    <source>
        <dbReference type="ARBA" id="ARBA00022889"/>
    </source>
</evidence>
<evidence type="ECO:0000256" key="20">
    <source>
        <dbReference type="PROSITE-ProRule" id="PRU00076"/>
    </source>
</evidence>
<dbReference type="GO" id="GO:0046872">
    <property type="term" value="F:metal ion binding"/>
    <property type="evidence" value="ECO:0007669"/>
    <property type="project" value="UniProtKB-KW"/>
</dbReference>
<dbReference type="Proteomes" id="UP000198323">
    <property type="component" value="Unassembled WGS sequence"/>
</dbReference>
<dbReference type="GO" id="GO:0070325">
    <property type="term" value="F:lipoprotein particle receptor binding"/>
    <property type="evidence" value="ECO:0007669"/>
    <property type="project" value="InterPro"/>
</dbReference>
<dbReference type="CDD" id="cd10050">
    <property type="entry name" value="Reelin_repeat_6_subrepeat_2"/>
    <property type="match status" value="1"/>
</dbReference>
<evidence type="ECO:0000256" key="16">
    <source>
        <dbReference type="ARBA" id="ARBA00023773"/>
    </source>
</evidence>